<evidence type="ECO:0000313" key="7">
    <source>
        <dbReference type="Proteomes" id="UP001519887"/>
    </source>
</evidence>
<dbReference type="SUPFAM" id="SSF46955">
    <property type="entry name" value="Putative DNA-binding domain"/>
    <property type="match status" value="1"/>
</dbReference>
<dbReference type="InterPro" id="IPR000551">
    <property type="entry name" value="MerR-type_HTH_dom"/>
</dbReference>
<evidence type="ECO:0000259" key="5">
    <source>
        <dbReference type="PROSITE" id="PS50937"/>
    </source>
</evidence>
<feature type="domain" description="HTH merR-type" evidence="5">
    <location>
        <begin position="2"/>
        <end position="71"/>
    </location>
</feature>
<dbReference type="SMART" id="SM00422">
    <property type="entry name" value="HTH_MERR"/>
    <property type="match status" value="1"/>
</dbReference>
<evidence type="ECO:0000256" key="4">
    <source>
        <dbReference type="ARBA" id="ARBA00023163"/>
    </source>
</evidence>
<reference evidence="6 7" key="1">
    <citation type="submission" date="2021-07" db="EMBL/GenBank/DDBJ databases">
        <title>Paenibacillus radiodurans sp. nov., isolated from the southeastern edge of Tengger Desert.</title>
        <authorList>
            <person name="Zhang G."/>
        </authorList>
    </citation>
    <scope>NUCLEOTIDE SEQUENCE [LARGE SCALE GENOMIC DNA]</scope>
    <source>
        <strain evidence="6 7">CCM 7311</strain>
    </source>
</reference>
<dbReference type="RefSeq" id="WP_210044345.1">
    <property type="nucleotide sequence ID" value="NZ_JBHLVU010000004.1"/>
</dbReference>
<sequence length="128" mass="15135">MAYTIKEVSEKTGVSRYTLRFYEKESVLPHVRRDDNGVRLYSESDIDWIETVQVLRSTGLPLAEIKEYVELYKGGRKTLDQRRTLMMRQKNKVEEQISLFMKTLEKINYKLALFDAQEEKLVNLPQTN</sequence>
<dbReference type="PRINTS" id="PR00040">
    <property type="entry name" value="HTHMERR"/>
</dbReference>
<keyword evidence="3" id="KW-0238">DNA-binding</keyword>
<keyword evidence="4" id="KW-0804">Transcription</keyword>
<dbReference type="EMBL" id="JAHZIK010000002">
    <property type="protein sequence ID" value="MBW7452466.1"/>
    <property type="molecule type" value="Genomic_DNA"/>
</dbReference>
<evidence type="ECO:0000256" key="2">
    <source>
        <dbReference type="ARBA" id="ARBA00023015"/>
    </source>
</evidence>
<name>A0ABS7BUZ0_9BACL</name>
<dbReference type="PANTHER" id="PTHR30204">
    <property type="entry name" value="REDOX-CYCLING DRUG-SENSING TRANSCRIPTIONAL ACTIVATOR SOXR"/>
    <property type="match status" value="1"/>
</dbReference>
<dbReference type="InterPro" id="IPR047057">
    <property type="entry name" value="MerR_fam"/>
</dbReference>
<keyword evidence="2" id="KW-0805">Transcription regulation</keyword>
<protein>
    <submittedName>
        <fullName evidence="6">MerR family transcriptional regulator</fullName>
    </submittedName>
</protein>
<proteinExistence type="predicted"/>
<evidence type="ECO:0000256" key="1">
    <source>
        <dbReference type="ARBA" id="ARBA00022491"/>
    </source>
</evidence>
<dbReference type="PANTHER" id="PTHR30204:SF69">
    <property type="entry name" value="MERR-FAMILY TRANSCRIPTIONAL REGULATOR"/>
    <property type="match status" value="1"/>
</dbReference>
<evidence type="ECO:0000256" key="3">
    <source>
        <dbReference type="ARBA" id="ARBA00023125"/>
    </source>
</evidence>
<evidence type="ECO:0000313" key="6">
    <source>
        <dbReference type="EMBL" id="MBW7452466.1"/>
    </source>
</evidence>
<gene>
    <name evidence="6" type="ORF">K0U00_00235</name>
</gene>
<dbReference type="Pfam" id="PF13411">
    <property type="entry name" value="MerR_1"/>
    <property type="match status" value="1"/>
</dbReference>
<comment type="caution">
    <text evidence="6">The sequence shown here is derived from an EMBL/GenBank/DDBJ whole genome shotgun (WGS) entry which is preliminary data.</text>
</comment>
<dbReference type="Gene3D" id="1.10.1660.10">
    <property type="match status" value="1"/>
</dbReference>
<keyword evidence="1" id="KW-0678">Repressor</keyword>
<dbReference type="InterPro" id="IPR009061">
    <property type="entry name" value="DNA-bd_dom_put_sf"/>
</dbReference>
<keyword evidence="7" id="KW-1185">Reference proteome</keyword>
<dbReference type="CDD" id="cd01109">
    <property type="entry name" value="HTH_YyaN"/>
    <property type="match status" value="1"/>
</dbReference>
<dbReference type="Proteomes" id="UP001519887">
    <property type="component" value="Unassembled WGS sequence"/>
</dbReference>
<organism evidence="6 7">
    <name type="scientific">Paenibacillus sepulcri</name>
    <dbReference type="NCBI Taxonomy" id="359917"/>
    <lineage>
        <taxon>Bacteria</taxon>
        <taxon>Bacillati</taxon>
        <taxon>Bacillota</taxon>
        <taxon>Bacilli</taxon>
        <taxon>Bacillales</taxon>
        <taxon>Paenibacillaceae</taxon>
        <taxon>Paenibacillus</taxon>
    </lineage>
</organism>
<dbReference type="PROSITE" id="PS50937">
    <property type="entry name" value="HTH_MERR_2"/>
    <property type="match status" value="1"/>
</dbReference>
<accession>A0ABS7BUZ0</accession>